<accession>A0A2S0N8J3</accession>
<name>A0A2S0N8J3_9HYPH</name>
<dbReference type="KEGG" id="phr:C6569_03755"/>
<evidence type="ECO:0000313" key="2">
    <source>
        <dbReference type="EMBL" id="AVO44253.1"/>
    </source>
</evidence>
<dbReference type="RefSeq" id="WP_106747583.1">
    <property type="nucleotide sequence ID" value="NZ_CP027668.1"/>
</dbReference>
<dbReference type="Proteomes" id="UP000237889">
    <property type="component" value="Chromosome"/>
</dbReference>
<feature type="chain" id="PRO_5015732517" evidence="1">
    <location>
        <begin position="29"/>
        <end position="98"/>
    </location>
</feature>
<protein>
    <submittedName>
        <fullName evidence="2">Uncharacterized protein</fullName>
    </submittedName>
</protein>
<proteinExistence type="predicted"/>
<gene>
    <name evidence="2" type="ORF">C6569_03755</name>
</gene>
<keyword evidence="1" id="KW-0732">Signal</keyword>
<evidence type="ECO:0000256" key="1">
    <source>
        <dbReference type="SAM" id="SignalP"/>
    </source>
</evidence>
<feature type="signal peptide" evidence="1">
    <location>
        <begin position="1"/>
        <end position="28"/>
    </location>
</feature>
<reference evidence="2 3" key="1">
    <citation type="submission" date="2018-03" db="EMBL/GenBank/DDBJ databases">
        <title>Genome sequencing of Phreatobacter sp.</title>
        <authorList>
            <person name="Kim S.-J."/>
            <person name="Heo J."/>
            <person name="Kwon S.-W."/>
        </authorList>
    </citation>
    <scope>NUCLEOTIDE SEQUENCE [LARGE SCALE GENOMIC DNA]</scope>
    <source>
        <strain evidence="2 3">S-12</strain>
    </source>
</reference>
<sequence length="98" mass="10622">MFRTCLLATTAAAVLAFGTLITTTPAQAQCTARFTCDPGVSPVCWFRLFYRNGNSSVFTVPAGGQRRIFGLSPGERYCSSNRGTPGFQCNAQRIRMAC</sequence>
<evidence type="ECO:0000313" key="3">
    <source>
        <dbReference type="Proteomes" id="UP000237889"/>
    </source>
</evidence>
<dbReference type="AlphaFoldDB" id="A0A2S0N8J3"/>
<keyword evidence="3" id="KW-1185">Reference proteome</keyword>
<dbReference type="EMBL" id="CP027668">
    <property type="protein sequence ID" value="AVO44253.1"/>
    <property type="molecule type" value="Genomic_DNA"/>
</dbReference>
<organism evidence="2 3">
    <name type="scientific">Phreatobacter cathodiphilus</name>
    <dbReference type="NCBI Taxonomy" id="1868589"/>
    <lineage>
        <taxon>Bacteria</taxon>
        <taxon>Pseudomonadati</taxon>
        <taxon>Pseudomonadota</taxon>
        <taxon>Alphaproteobacteria</taxon>
        <taxon>Hyphomicrobiales</taxon>
        <taxon>Phreatobacteraceae</taxon>
        <taxon>Phreatobacter</taxon>
    </lineage>
</organism>